<dbReference type="InterPro" id="IPR029063">
    <property type="entry name" value="SAM-dependent_MTases_sf"/>
</dbReference>
<dbReference type="Gene3D" id="1.10.1020.10">
    <property type="entry name" value="Adenine-specific Methyltransferase, Domain 2"/>
    <property type="match status" value="1"/>
</dbReference>
<dbReference type="InterPro" id="IPR012263">
    <property type="entry name" value="M_m6A_EcoRV"/>
</dbReference>
<dbReference type="GO" id="GO:0032259">
    <property type="term" value="P:methylation"/>
    <property type="evidence" value="ECO:0007669"/>
    <property type="project" value="UniProtKB-KW"/>
</dbReference>
<sequence length="296" mass="34788">MSTKAAKPFLKWAGGKTQLIDEIKNQLPENIIDRPFTFIEPFVGSGAILFWMLEQFPNMQNAIINDINKDLTDCYLTIKNDVTNLIELLYEWQEEYYQISEIEADKKEYYYEKRSLFNSRTQEQTTHSALFIFLNRTCFNGLFRVNKKNEFNVPIGSYKKPLICNEENLLAVSEVLQRVEILNGDYTETLNHATNNTFFYFDPPYKPLSNTSSFNSYAKDDFNDEEQIRLRDFCIELNNQNHQWILSNSDVKGKNPDDNFFDDLYADFNIYRVDARRSINANAKKRGKLKELLITN</sequence>
<dbReference type="PANTHER" id="PTHR30481:SF3">
    <property type="entry name" value="DNA ADENINE METHYLASE"/>
    <property type="match status" value="1"/>
</dbReference>
<evidence type="ECO:0000313" key="7">
    <source>
        <dbReference type="EMBL" id="MFD2542569.1"/>
    </source>
</evidence>
<evidence type="ECO:0000256" key="5">
    <source>
        <dbReference type="ARBA" id="ARBA00022691"/>
    </source>
</evidence>
<dbReference type="GO" id="GO:0008168">
    <property type="term" value="F:methyltransferase activity"/>
    <property type="evidence" value="ECO:0007669"/>
    <property type="project" value="UniProtKB-KW"/>
</dbReference>
<evidence type="ECO:0000256" key="6">
    <source>
        <dbReference type="ARBA" id="ARBA00047942"/>
    </source>
</evidence>
<dbReference type="NCBIfam" id="TIGR00571">
    <property type="entry name" value="dam"/>
    <property type="match status" value="1"/>
</dbReference>
<evidence type="ECO:0000256" key="1">
    <source>
        <dbReference type="ARBA" id="ARBA00006594"/>
    </source>
</evidence>
<evidence type="ECO:0000256" key="4">
    <source>
        <dbReference type="ARBA" id="ARBA00022679"/>
    </source>
</evidence>
<evidence type="ECO:0000256" key="3">
    <source>
        <dbReference type="ARBA" id="ARBA00022603"/>
    </source>
</evidence>
<dbReference type="PANTHER" id="PTHR30481">
    <property type="entry name" value="DNA ADENINE METHYLASE"/>
    <property type="match status" value="1"/>
</dbReference>
<protein>
    <recommendedName>
        <fullName evidence="2">site-specific DNA-methyltransferase (adenine-specific)</fullName>
        <ecNumber evidence="2">2.1.1.72</ecNumber>
    </recommendedName>
</protein>
<dbReference type="PIRSF" id="PIRSF000398">
    <property type="entry name" value="M_m6A_EcoRV"/>
    <property type="match status" value="1"/>
</dbReference>
<accession>A0ABW5K1Y5</accession>
<dbReference type="SUPFAM" id="SSF53335">
    <property type="entry name" value="S-adenosyl-L-methionine-dependent methyltransferases"/>
    <property type="match status" value="1"/>
</dbReference>
<keyword evidence="3 7" id="KW-0489">Methyltransferase</keyword>
<dbReference type="InterPro" id="IPR023095">
    <property type="entry name" value="Ade_MeTrfase_dom_2"/>
</dbReference>
<dbReference type="Pfam" id="PF02086">
    <property type="entry name" value="MethyltransfD12"/>
    <property type="match status" value="1"/>
</dbReference>
<organism evidence="7 8">
    <name type="scientific">Lacinutrix gracilariae</name>
    <dbReference type="NCBI Taxonomy" id="1747198"/>
    <lineage>
        <taxon>Bacteria</taxon>
        <taxon>Pseudomonadati</taxon>
        <taxon>Bacteroidota</taxon>
        <taxon>Flavobacteriia</taxon>
        <taxon>Flavobacteriales</taxon>
        <taxon>Flavobacteriaceae</taxon>
        <taxon>Lacinutrix</taxon>
    </lineage>
</organism>
<proteinExistence type="inferred from homology"/>
<comment type="catalytic activity">
    <reaction evidence="6">
        <text>a 2'-deoxyadenosine in DNA + S-adenosyl-L-methionine = an N(6)-methyl-2'-deoxyadenosine in DNA + S-adenosyl-L-homocysteine + H(+)</text>
        <dbReference type="Rhea" id="RHEA:15197"/>
        <dbReference type="Rhea" id="RHEA-COMP:12418"/>
        <dbReference type="Rhea" id="RHEA-COMP:12419"/>
        <dbReference type="ChEBI" id="CHEBI:15378"/>
        <dbReference type="ChEBI" id="CHEBI:57856"/>
        <dbReference type="ChEBI" id="CHEBI:59789"/>
        <dbReference type="ChEBI" id="CHEBI:90615"/>
        <dbReference type="ChEBI" id="CHEBI:90616"/>
        <dbReference type="EC" id="2.1.1.72"/>
    </reaction>
</comment>
<keyword evidence="8" id="KW-1185">Reference proteome</keyword>
<gene>
    <name evidence="7" type="ORF">ACFSSB_09595</name>
</gene>
<dbReference type="EMBL" id="JBHULM010000011">
    <property type="protein sequence ID" value="MFD2542569.1"/>
    <property type="molecule type" value="Genomic_DNA"/>
</dbReference>
<reference evidence="8" key="1">
    <citation type="journal article" date="2019" name="Int. J. Syst. Evol. Microbiol.">
        <title>The Global Catalogue of Microorganisms (GCM) 10K type strain sequencing project: providing services to taxonomists for standard genome sequencing and annotation.</title>
        <authorList>
            <consortium name="The Broad Institute Genomics Platform"/>
            <consortium name="The Broad Institute Genome Sequencing Center for Infectious Disease"/>
            <person name="Wu L."/>
            <person name="Ma J."/>
        </authorList>
    </citation>
    <scope>NUCLEOTIDE SEQUENCE [LARGE SCALE GENOMIC DNA]</scope>
    <source>
        <strain evidence="8">KCTC 42808</strain>
    </source>
</reference>
<keyword evidence="4" id="KW-0808">Transferase</keyword>
<comment type="similarity">
    <text evidence="1">Belongs to the N(4)/N(6)-methyltransferase family.</text>
</comment>
<keyword evidence="5" id="KW-0949">S-adenosyl-L-methionine</keyword>
<evidence type="ECO:0000313" key="8">
    <source>
        <dbReference type="Proteomes" id="UP001597467"/>
    </source>
</evidence>
<dbReference type="PRINTS" id="PR00505">
    <property type="entry name" value="D12N6MTFRASE"/>
</dbReference>
<dbReference type="EC" id="2.1.1.72" evidence="2"/>
<dbReference type="Proteomes" id="UP001597467">
    <property type="component" value="Unassembled WGS sequence"/>
</dbReference>
<dbReference type="RefSeq" id="WP_379903580.1">
    <property type="nucleotide sequence ID" value="NZ_JBHULM010000011.1"/>
</dbReference>
<dbReference type="Gene3D" id="3.40.50.150">
    <property type="entry name" value="Vaccinia Virus protein VP39"/>
    <property type="match status" value="1"/>
</dbReference>
<evidence type="ECO:0000256" key="2">
    <source>
        <dbReference type="ARBA" id="ARBA00011900"/>
    </source>
</evidence>
<dbReference type="InterPro" id="IPR012327">
    <property type="entry name" value="MeTrfase_D12"/>
</dbReference>
<name>A0ABW5K1Y5_9FLAO</name>
<comment type="caution">
    <text evidence="7">The sequence shown here is derived from an EMBL/GenBank/DDBJ whole genome shotgun (WGS) entry which is preliminary data.</text>
</comment>